<reference evidence="1 3" key="1">
    <citation type="submission" date="2016-10" db="EMBL/GenBank/DDBJ databases">
        <authorList>
            <person name="Varghese N."/>
            <person name="Submissions S."/>
        </authorList>
    </citation>
    <scope>NUCLEOTIDE SEQUENCE [LARGE SCALE GENOMIC DNA]</scope>
    <source>
        <strain evidence="1 3">CGMCC 1.12102</strain>
    </source>
</reference>
<dbReference type="GeneID" id="23846116"/>
<dbReference type="RefSeq" id="WP_017458533.1">
    <property type="nucleotide sequence ID" value="NZ_CP016337.1"/>
</dbReference>
<dbReference type="EMBL" id="FMUI01000008">
    <property type="protein sequence ID" value="SCX53948.1"/>
    <property type="molecule type" value="Genomic_DNA"/>
</dbReference>
<gene>
    <name evidence="2" type="ORF">Q8Y70_07460</name>
    <name evidence="1" type="ORF">SAMN02927897_02942</name>
</gene>
<evidence type="ECO:0000313" key="3">
    <source>
        <dbReference type="Proteomes" id="UP000183569"/>
    </source>
</evidence>
<sequence>MECRPDCGACCTAPSISSPIPGMPDGKPANTPCVQLDAQKRCKIFGSPLRPKVCAGLQPSRDMCGANREQAMVYLLDLEQQTAP</sequence>
<proteinExistence type="predicted"/>
<dbReference type="Proteomes" id="UP001302368">
    <property type="component" value="Chromosome"/>
</dbReference>
<dbReference type="Pfam" id="PF03692">
    <property type="entry name" value="CxxCxxCC"/>
    <property type="match status" value="1"/>
</dbReference>
<evidence type="ECO:0000313" key="2">
    <source>
        <dbReference type="EMBL" id="WOZ78879.1"/>
    </source>
</evidence>
<reference evidence="2 4" key="2">
    <citation type="submission" date="2023-10" db="EMBL/GenBank/DDBJ databases">
        <title>Genome sequencing of the isolated polysaccharide-producing bacterium Kosakonia sacchari KS2022.</title>
        <authorList>
            <person name="Yi X."/>
        </authorList>
    </citation>
    <scope>NUCLEOTIDE SEQUENCE [LARGE SCALE GENOMIC DNA]</scope>
    <source>
        <strain evidence="2 4">KS2022</strain>
    </source>
</reference>
<keyword evidence="4" id="KW-1185">Reference proteome</keyword>
<dbReference type="PANTHER" id="PTHR36931:SF1">
    <property type="entry name" value="UPF0153 PROTEIN YEIW"/>
    <property type="match status" value="1"/>
</dbReference>
<dbReference type="EMBL" id="CP137744">
    <property type="protein sequence ID" value="WOZ78879.1"/>
    <property type="molecule type" value="Genomic_DNA"/>
</dbReference>
<organism evidence="1 3">
    <name type="scientific">Kosakonia sacchari</name>
    <dbReference type="NCBI Taxonomy" id="1158459"/>
    <lineage>
        <taxon>Bacteria</taxon>
        <taxon>Pseudomonadati</taxon>
        <taxon>Pseudomonadota</taxon>
        <taxon>Gammaproteobacteria</taxon>
        <taxon>Enterobacterales</taxon>
        <taxon>Enterobacteriaceae</taxon>
        <taxon>Kosakonia</taxon>
    </lineage>
</organism>
<dbReference type="Proteomes" id="UP000183569">
    <property type="component" value="Unassembled WGS sequence"/>
</dbReference>
<dbReference type="InterPro" id="IPR005358">
    <property type="entry name" value="Puta_zinc/iron-chelating_dom"/>
</dbReference>
<dbReference type="PANTHER" id="PTHR36931">
    <property type="entry name" value="UPF0153 PROTEIN YEIW"/>
    <property type="match status" value="1"/>
</dbReference>
<accession>A0A1G4YMA4</accession>
<name>A0A1G4YMA4_9ENTR</name>
<evidence type="ECO:0000313" key="4">
    <source>
        <dbReference type="Proteomes" id="UP001302368"/>
    </source>
</evidence>
<dbReference type="AlphaFoldDB" id="A0A1G4YMA4"/>
<protein>
    <submittedName>
        <fullName evidence="2">YkgJ family cysteine cluster protein</fullName>
    </submittedName>
</protein>
<evidence type="ECO:0000313" key="1">
    <source>
        <dbReference type="EMBL" id="SCX53948.1"/>
    </source>
</evidence>
<dbReference type="InterPro" id="IPR052572">
    <property type="entry name" value="UPF0153_domain"/>
</dbReference>